<keyword evidence="9 12" id="KW-1133">Transmembrane helix</keyword>
<feature type="transmembrane region" description="Helical" evidence="12">
    <location>
        <begin position="238"/>
        <end position="256"/>
    </location>
</feature>
<keyword evidence="11 12" id="KW-0472">Membrane</keyword>
<dbReference type="GO" id="GO:0007234">
    <property type="term" value="P:osmosensory signaling via phosphorelay pathway"/>
    <property type="evidence" value="ECO:0007669"/>
    <property type="project" value="TreeGrafter"/>
</dbReference>
<evidence type="ECO:0000313" key="15">
    <source>
        <dbReference type="EMBL" id="HEA87708.1"/>
    </source>
</evidence>
<feature type="domain" description="HAMP" evidence="14">
    <location>
        <begin position="258"/>
        <end position="310"/>
    </location>
</feature>
<evidence type="ECO:0000256" key="11">
    <source>
        <dbReference type="ARBA" id="ARBA00023136"/>
    </source>
</evidence>
<protein>
    <recommendedName>
        <fullName evidence="3">histidine kinase</fullName>
        <ecNumber evidence="3">2.7.13.3</ecNumber>
    </recommendedName>
</protein>
<dbReference type="SMART" id="SM00091">
    <property type="entry name" value="PAS"/>
    <property type="match status" value="1"/>
</dbReference>
<evidence type="ECO:0000256" key="2">
    <source>
        <dbReference type="ARBA" id="ARBA00004141"/>
    </source>
</evidence>
<dbReference type="InterPro" id="IPR000014">
    <property type="entry name" value="PAS"/>
</dbReference>
<gene>
    <name evidence="15" type="ORF">ENP94_06870</name>
    <name evidence="16" type="ORF">ENS16_02520</name>
</gene>
<dbReference type="NCBIfam" id="TIGR00229">
    <property type="entry name" value="sensory_box"/>
    <property type="match status" value="1"/>
</dbReference>
<keyword evidence="7" id="KW-0418">Kinase</keyword>
<evidence type="ECO:0000256" key="4">
    <source>
        <dbReference type="ARBA" id="ARBA00022679"/>
    </source>
</evidence>
<comment type="caution">
    <text evidence="16">The sequence shown here is derived from an EMBL/GenBank/DDBJ whole genome shotgun (WGS) entry which is preliminary data.</text>
</comment>
<dbReference type="GO" id="GO:0000156">
    <property type="term" value="F:phosphorelay response regulator activity"/>
    <property type="evidence" value="ECO:0007669"/>
    <property type="project" value="TreeGrafter"/>
</dbReference>
<feature type="transmembrane region" description="Helical" evidence="12">
    <location>
        <begin position="12"/>
        <end position="34"/>
    </location>
</feature>
<evidence type="ECO:0000259" key="13">
    <source>
        <dbReference type="PROSITE" id="PS50112"/>
    </source>
</evidence>
<dbReference type="PANTHER" id="PTHR42878:SF7">
    <property type="entry name" value="SENSOR HISTIDINE KINASE GLRK"/>
    <property type="match status" value="1"/>
</dbReference>
<dbReference type="EC" id="2.7.13.3" evidence="3"/>
<dbReference type="SUPFAM" id="SSF158472">
    <property type="entry name" value="HAMP domain-like"/>
    <property type="match status" value="1"/>
</dbReference>
<keyword evidence="5 12" id="KW-0812">Transmembrane</keyword>
<reference evidence="16" key="1">
    <citation type="journal article" date="2020" name="mSystems">
        <title>Genome- and Community-Level Interaction Insights into Carbon Utilization and Element Cycling Functions of Hydrothermarchaeota in Hydrothermal Sediment.</title>
        <authorList>
            <person name="Zhou Z."/>
            <person name="Liu Y."/>
            <person name="Xu W."/>
            <person name="Pan J."/>
            <person name="Luo Z.H."/>
            <person name="Li M."/>
        </authorList>
    </citation>
    <scope>NUCLEOTIDE SEQUENCE [LARGE SCALE GENOMIC DNA]</scope>
    <source>
        <strain evidence="15">SpSt-265</strain>
        <strain evidence="16">SpSt-465</strain>
    </source>
</reference>
<dbReference type="InterPro" id="IPR013767">
    <property type="entry name" value="PAS_fold"/>
</dbReference>
<evidence type="ECO:0000256" key="9">
    <source>
        <dbReference type="ARBA" id="ARBA00022989"/>
    </source>
</evidence>
<dbReference type="EMBL" id="DSTU01000004">
    <property type="protein sequence ID" value="HFJ53547.1"/>
    <property type="molecule type" value="Genomic_DNA"/>
</dbReference>
<organism evidence="16">
    <name type="scientific">candidate division WOR-3 bacterium</name>
    <dbReference type="NCBI Taxonomy" id="2052148"/>
    <lineage>
        <taxon>Bacteria</taxon>
        <taxon>Bacteria division WOR-3</taxon>
    </lineage>
</organism>
<evidence type="ECO:0000256" key="7">
    <source>
        <dbReference type="ARBA" id="ARBA00022777"/>
    </source>
</evidence>
<dbReference type="GO" id="GO:0005524">
    <property type="term" value="F:ATP binding"/>
    <property type="evidence" value="ECO:0007669"/>
    <property type="project" value="UniProtKB-KW"/>
</dbReference>
<accession>A0A7C3F1H4</accession>
<evidence type="ECO:0000256" key="3">
    <source>
        <dbReference type="ARBA" id="ARBA00012438"/>
    </source>
</evidence>
<evidence type="ECO:0000256" key="5">
    <source>
        <dbReference type="ARBA" id="ARBA00022692"/>
    </source>
</evidence>
<keyword evidence="8" id="KW-0067">ATP-binding</keyword>
<dbReference type="SUPFAM" id="SSF55785">
    <property type="entry name" value="PYP-like sensor domain (PAS domain)"/>
    <property type="match status" value="1"/>
</dbReference>
<dbReference type="SMART" id="SM00304">
    <property type="entry name" value="HAMP"/>
    <property type="match status" value="1"/>
</dbReference>
<sequence length="436" mass="49634">MMPLFHSIRGRIASAIIITALLILPVVLLALYYIGEMNHLATVIAETDTELLRQGNIIIRYFHEVRTAERNYMLTGDPQYLLTARLTLNQLVIRSERSRRFAPELKPQFDSLVSALRAYNLMIDSLIQFRTLRFSATPTLELNRLWDQRRLLIEQTSTIPADAQTTVDSLLNAISKLDQEIEFYQLLGSMRTMFHQRLADVSRTIITLAESITSRANQRIVEHKARVTRLFIWSQRNIITSVLILCGLLIYLIFTLPRAVILPLKRITNALHRVENGDFDIRITLETRDELGNLARQLNRVFVRLRELDELKSGQIVELERRFRLLASNIKEGVLVVDRNLKIIYVNPAAEPLLGIRPNEATGKSCMELSNLKPFLPHLQQLLSGAASHQECEIIPAFASSAVCFETLRNREGTIIAALVIITNPVPPEPLEETSS</sequence>
<dbReference type="Gene3D" id="6.10.340.10">
    <property type="match status" value="1"/>
</dbReference>
<evidence type="ECO:0000256" key="12">
    <source>
        <dbReference type="SAM" id="Phobius"/>
    </source>
</evidence>
<keyword evidence="4" id="KW-0808">Transferase</keyword>
<evidence type="ECO:0000256" key="10">
    <source>
        <dbReference type="ARBA" id="ARBA00023012"/>
    </source>
</evidence>
<evidence type="ECO:0000259" key="14">
    <source>
        <dbReference type="PROSITE" id="PS50885"/>
    </source>
</evidence>
<dbReference type="InterPro" id="IPR050351">
    <property type="entry name" value="BphY/WalK/GraS-like"/>
</dbReference>
<dbReference type="PROSITE" id="PS50885">
    <property type="entry name" value="HAMP"/>
    <property type="match status" value="1"/>
</dbReference>
<dbReference type="Pfam" id="PF00989">
    <property type="entry name" value="PAS"/>
    <property type="match status" value="1"/>
</dbReference>
<dbReference type="Pfam" id="PF00672">
    <property type="entry name" value="HAMP"/>
    <property type="match status" value="1"/>
</dbReference>
<dbReference type="InterPro" id="IPR003660">
    <property type="entry name" value="HAMP_dom"/>
</dbReference>
<evidence type="ECO:0000256" key="8">
    <source>
        <dbReference type="ARBA" id="ARBA00022840"/>
    </source>
</evidence>
<name>A0A7C3F1H4_UNCW3</name>
<evidence type="ECO:0000256" key="1">
    <source>
        <dbReference type="ARBA" id="ARBA00000085"/>
    </source>
</evidence>
<proteinExistence type="predicted"/>
<comment type="catalytic activity">
    <reaction evidence="1">
        <text>ATP + protein L-histidine = ADP + protein N-phospho-L-histidine.</text>
        <dbReference type="EC" id="2.7.13.3"/>
    </reaction>
</comment>
<evidence type="ECO:0000256" key="6">
    <source>
        <dbReference type="ARBA" id="ARBA00022741"/>
    </source>
</evidence>
<dbReference type="GO" id="GO:0006355">
    <property type="term" value="P:regulation of DNA-templated transcription"/>
    <property type="evidence" value="ECO:0007669"/>
    <property type="project" value="InterPro"/>
</dbReference>
<dbReference type="AlphaFoldDB" id="A0A7C3F1H4"/>
<dbReference type="PROSITE" id="PS50112">
    <property type="entry name" value="PAS"/>
    <property type="match status" value="1"/>
</dbReference>
<dbReference type="GO" id="GO:0030295">
    <property type="term" value="F:protein kinase activator activity"/>
    <property type="evidence" value="ECO:0007669"/>
    <property type="project" value="TreeGrafter"/>
</dbReference>
<dbReference type="PANTHER" id="PTHR42878">
    <property type="entry name" value="TWO-COMPONENT HISTIDINE KINASE"/>
    <property type="match status" value="1"/>
</dbReference>
<dbReference type="CDD" id="cd00130">
    <property type="entry name" value="PAS"/>
    <property type="match status" value="1"/>
</dbReference>
<dbReference type="Gene3D" id="3.30.450.20">
    <property type="entry name" value="PAS domain"/>
    <property type="match status" value="1"/>
</dbReference>
<dbReference type="InterPro" id="IPR035965">
    <property type="entry name" value="PAS-like_dom_sf"/>
</dbReference>
<keyword evidence="6" id="KW-0547">Nucleotide-binding</keyword>
<comment type="subcellular location">
    <subcellularLocation>
        <location evidence="2">Membrane</location>
        <topology evidence="2">Multi-pass membrane protein</topology>
    </subcellularLocation>
</comment>
<dbReference type="GO" id="GO:0016020">
    <property type="term" value="C:membrane"/>
    <property type="evidence" value="ECO:0007669"/>
    <property type="project" value="UniProtKB-SubCell"/>
</dbReference>
<dbReference type="GO" id="GO:0004673">
    <property type="term" value="F:protein histidine kinase activity"/>
    <property type="evidence" value="ECO:0007669"/>
    <property type="project" value="UniProtKB-EC"/>
</dbReference>
<evidence type="ECO:0000313" key="16">
    <source>
        <dbReference type="EMBL" id="HFJ53547.1"/>
    </source>
</evidence>
<keyword evidence="10" id="KW-0902">Two-component regulatory system</keyword>
<dbReference type="EMBL" id="DSLG01000008">
    <property type="protein sequence ID" value="HEA87708.1"/>
    <property type="molecule type" value="Genomic_DNA"/>
</dbReference>
<feature type="domain" description="PAS" evidence="13">
    <location>
        <begin position="319"/>
        <end position="367"/>
    </location>
</feature>
<dbReference type="CDD" id="cd06225">
    <property type="entry name" value="HAMP"/>
    <property type="match status" value="1"/>
</dbReference>